<reference evidence="1 2" key="1">
    <citation type="submission" date="2024-09" db="EMBL/GenBank/DDBJ databases">
        <title>Floridaenema gen nov. (Aerosakkonemataceae, Aerosakkonematales ord. nov., Cyanobacteria) from benthic tropical and subtropical fresh waters, with the description of four new species.</title>
        <authorList>
            <person name="Moretto J.A."/>
            <person name="Berthold D.E."/>
            <person name="Lefler F.W."/>
            <person name="Huang I.-S."/>
            <person name="Laughinghouse H. IV."/>
        </authorList>
    </citation>
    <scope>NUCLEOTIDE SEQUENCE [LARGE SCALE GENOMIC DNA]</scope>
    <source>
        <strain evidence="1 2">BLCC-F154</strain>
    </source>
</reference>
<dbReference type="Gene3D" id="2.50.20.10">
    <property type="entry name" value="Lipoprotein localisation LolA/LolB/LppX"/>
    <property type="match status" value="1"/>
</dbReference>
<dbReference type="Pfam" id="PF09865">
    <property type="entry name" value="DUF2092"/>
    <property type="match status" value="1"/>
</dbReference>
<dbReference type="RefSeq" id="WP_413260207.1">
    <property type="nucleotide sequence ID" value="NZ_JBHFNS010000092.1"/>
</dbReference>
<dbReference type="EMBL" id="JBHFNS010000092">
    <property type="protein sequence ID" value="MFB2938729.1"/>
    <property type="molecule type" value="Genomic_DNA"/>
</dbReference>
<gene>
    <name evidence="1" type="ORF">ACE1B6_26050</name>
</gene>
<sequence length="256" mass="29007">MLKAFLLSSCLLACTVPLIEQTRAVAQTPPSPSRQPTTGLRSTTELIDQVCNFLEAQKSFTVDMDITYDDVLETGEKVQYSAYQKLWVQKPNRLRSDYVGDERNTSFYYNGKTFTLESPDANFYATKTAPETIDAALEQFEQKYGIAIPMSNLVASDTCANIKSQLQKSVFIGTNMVNRTPMYQILMVGKDRDFQIWVTQDKQPLLRKAIITYKTLPGSPQYTVLLSNWNFNPQISDNTFTFTPPKDAIEIEFLSP</sequence>
<protein>
    <submittedName>
        <fullName evidence="1">DUF2092 domain-containing protein</fullName>
    </submittedName>
</protein>
<comment type="caution">
    <text evidence="1">The sequence shown here is derived from an EMBL/GenBank/DDBJ whole genome shotgun (WGS) entry which is preliminary data.</text>
</comment>
<dbReference type="InterPro" id="IPR029046">
    <property type="entry name" value="LolA/LolB/LppX"/>
</dbReference>
<name>A0ABV4YKI1_9CYAN</name>
<dbReference type="SUPFAM" id="SSF89392">
    <property type="entry name" value="Prokaryotic lipoproteins and lipoprotein localization factors"/>
    <property type="match status" value="1"/>
</dbReference>
<dbReference type="PIRSF" id="PIRSF012443">
    <property type="entry name" value="UCP012443"/>
    <property type="match status" value="1"/>
</dbReference>
<evidence type="ECO:0000313" key="1">
    <source>
        <dbReference type="EMBL" id="MFB2938729.1"/>
    </source>
</evidence>
<organism evidence="1 2">
    <name type="scientific">Floridaenema fluviatile BLCC-F154</name>
    <dbReference type="NCBI Taxonomy" id="3153640"/>
    <lineage>
        <taxon>Bacteria</taxon>
        <taxon>Bacillati</taxon>
        <taxon>Cyanobacteriota</taxon>
        <taxon>Cyanophyceae</taxon>
        <taxon>Oscillatoriophycideae</taxon>
        <taxon>Aerosakkonematales</taxon>
        <taxon>Aerosakkonemataceae</taxon>
        <taxon>Floridanema</taxon>
        <taxon>Floridanema fluviatile</taxon>
    </lineage>
</organism>
<proteinExistence type="predicted"/>
<evidence type="ECO:0000313" key="2">
    <source>
        <dbReference type="Proteomes" id="UP001576776"/>
    </source>
</evidence>
<dbReference type="Proteomes" id="UP001576776">
    <property type="component" value="Unassembled WGS sequence"/>
</dbReference>
<dbReference type="InterPro" id="IPR019207">
    <property type="entry name" value="DUF2092"/>
</dbReference>
<keyword evidence="2" id="KW-1185">Reference proteome</keyword>
<accession>A0ABV4YKI1</accession>